<evidence type="ECO:0000313" key="2">
    <source>
        <dbReference type="Proteomes" id="UP000009891"/>
    </source>
</evidence>
<comment type="caution">
    <text evidence="1">The sequence shown here is derived from an EMBL/GenBank/DDBJ whole genome shotgun (WGS) entry which is preliminary data.</text>
</comment>
<protein>
    <submittedName>
        <fullName evidence="1">Uncharacterized protein</fullName>
    </submittedName>
</protein>
<accession>K9D661</accession>
<keyword evidence="2" id="KW-1185">Reference proteome</keyword>
<proteinExistence type="predicted"/>
<name>K9D661_9FIRM</name>
<dbReference type="STRING" id="883156.HMPREF9282_00508"/>
<dbReference type="HOGENOM" id="CLU_2621049_0_0_9"/>
<gene>
    <name evidence="1" type="ORF">HMPREF9282_00508</name>
</gene>
<reference evidence="1 2" key="1">
    <citation type="submission" date="2012-09" db="EMBL/GenBank/DDBJ databases">
        <title>The Genome Sequence of Veillonella ratti ACS-216-V-COL6B.</title>
        <authorList>
            <consortium name="The Broad Institute Genome Sequencing Platform"/>
            <person name="Earl A."/>
            <person name="Ward D."/>
            <person name="Feldgarden M."/>
            <person name="Gevers D."/>
            <person name="Saerens B."/>
            <person name="Vaneechoutte M."/>
            <person name="Walker B."/>
            <person name="Young S.K."/>
            <person name="Zeng Q."/>
            <person name="Gargeya S."/>
            <person name="Fitzgerald M."/>
            <person name="Haas B."/>
            <person name="Abouelleil A."/>
            <person name="Alvarado L."/>
            <person name="Arachchi H.M."/>
            <person name="Berlin A."/>
            <person name="Chapman S.B."/>
            <person name="Goldberg J."/>
            <person name="Griggs A."/>
            <person name="Gujja S."/>
            <person name="Hansen M."/>
            <person name="Howarth C."/>
            <person name="Imamovic A."/>
            <person name="Larimer J."/>
            <person name="McCowen C."/>
            <person name="Montmayeur A."/>
            <person name="Murphy C."/>
            <person name="Neiman D."/>
            <person name="Pearson M."/>
            <person name="Priest M."/>
            <person name="Roberts A."/>
            <person name="Saif S."/>
            <person name="Shea T."/>
            <person name="Sisk P."/>
            <person name="Sykes S."/>
            <person name="Wortman J."/>
            <person name="Nusbaum C."/>
            <person name="Birren B."/>
        </authorList>
    </citation>
    <scope>NUCLEOTIDE SEQUENCE [LARGE SCALE GENOMIC DNA]</scope>
    <source>
        <strain evidence="1 2">ACS-216-V-Col6b</strain>
    </source>
</reference>
<evidence type="ECO:0000313" key="1">
    <source>
        <dbReference type="EMBL" id="EKU78711.1"/>
    </source>
</evidence>
<sequence length="78" mass="9595">MKRKRQYLKLLRYLSEVQLEGLSKLDVRCDFDVAAFISNYWLDVYWRNRNKLGYYMLNEVCEANLYESLPVRRVRLLR</sequence>
<dbReference type="AlphaFoldDB" id="K9D661"/>
<organism evidence="1 2">
    <name type="scientific">Veillonella seminalis ACS-216-V-Col6b</name>
    <dbReference type="NCBI Taxonomy" id="883156"/>
    <lineage>
        <taxon>Bacteria</taxon>
        <taxon>Bacillati</taxon>
        <taxon>Bacillota</taxon>
        <taxon>Negativicutes</taxon>
        <taxon>Veillonellales</taxon>
        <taxon>Veillonellaceae</taxon>
        <taxon>Veillonella</taxon>
    </lineage>
</organism>
<dbReference type="EMBL" id="AHAF01000003">
    <property type="protein sequence ID" value="EKU78711.1"/>
    <property type="molecule type" value="Genomic_DNA"/>
</dbReference>
<dbReference type="Proteomes" id="UP000009891">
    <property type="component" value="Unassembled WGS sequence"/>
</dbReference>